<dbReference type="SUPFAM" id="SSF48439">
    <property type="entry name" value="Protein prenylyltransferase"/>
    <property type="match status" value="1"/>
</dbReference>
<comment type="function">
    <text evidence="6">Catalyzes the transfer of a geranyl-geranyl moiety from geranyl-geranyl pyrophosphate to cysteines occuring in specific C-terminal amino acid sequences.</text>
</comment>
<dbReference type="Gene3D" id="1.25.40.120">
    <property type="entry name" value="Protein prenylyltransferase"/>
    <property type="match status" value="1"/>
</dbReference>
<dbReference type="Proteomes" id="UP000515908">
    <property type="component" value="Chromosome 09"/>
</dbReference>
<evidence type="ECO:0000256" key="3">
    <source>
        <dbReference type="ARBA" id="ARBA00022679"/>
    </source>
</evidence>
<comment type="catalytic activity">
    <reaction evidence="5 6">
        <text>geranylgeranyl diphosphate + L-cysteinyl-[protein] = S-geranylgeranyl-L-cysteinyl-[protein] + diphosphate</text>
        <dbReference type="Rhea" id="RHEA:21240"/>
        <dbReference type="Rhea" id="RHEA-COMP:10131"/>
        <dbReference type="Rhea" id="RHEA-COMP:11537"/>
        <dbReference type="ChEBI" id="CHEBI:29950"/>
        <dbReference type="ChEBI" id="CHEBI:33019"/>
        <dbReference type="ChEBI" id="CHEBI:57533"/>
        <dbReference type="ChEBI" id="CHEBI:86021"/>
        <dbReference type="EC" id="2.5.1.60"/>
    </reaction>
</comment>
<comment type="similarity">
    <text evidence="1 6">Belongs to the protein prenyltransferase subunit alpha family.</text>
</comment>
<dbReference type="GO" id="GO:0097354">
    <property type="term" value="P:prenylation"/>
    <property type="evidence" value="ECO:0007669"/>
    <property type="project" value="UniProtKB-UniRule"/>
</dbReference>
<keyword evidence="3 6" id="KW-0808">Transferase</keyword>
<dbReference type="PANTHER" id="PTHR11129">
    <property type="entry name" value="PROTEIN FARNESYLTRANSFERASE ALPHA SUBUNIT/RAB GERANYLGERANYL TRANSFERASE ALPHA SUBUNIT"/>
    <property type="match status" value="1"/>
</dbReference>
<evidence type="ECO:0000313" key="8">
    <source>
        <dbReference type="Proteomes" id="UP000515908"/>
    </source>
</evidence>
<protein>
    <recommendedName>
        <fullName evidence="6">Geranylgeranyl transferase type-2 subunit alpha</fullName>
        <ecNumber evidence="6">2.5.1.60</ecNumber>
    </recommendedName>
    <alternativeName>
        <fullName evidence="6">Geranylgeranyl transferase type II subunit alpha</fullName>
    </alternativeName>
</protein>
<dbReference type="AlphaFoldDB" id="A0A7G2CE18"/>
<evidence type="ECO:0000313" key="7">
    <source>
        <dbReference type="EMBL" id="CAD2217749.1"/>
    </source>
</evidence>
<evidence type="ECO:0000256" key="6">
    <source>
        <dbReference type="RuleBase" id="RU367120"/>
    </source>
</evidence>
<dbReference type="InterPro" id="IPR002088">
    <property type="entry name" value="Prenyl_trans_a"/>
</dbReference>
<keyword evidence="2 6" id="KW-0637">Prenyltransferase</keyword>
<dbReference type="PANTHER" id="PTHR11129:SF2">
    <property type="entry name" value="GERANYLGERANYL TRANSFERASE TYPE-2 SUBUNIT ALPHA"/>
    <property type="match status" value="1"/>
</dbReference>
<dbReference type="EMBL" id="LR877153">
    <property type="protein sequence ID" value="CAD2217749.1"/>
    <property type="molecule type" value="Genomic_DNA"/>
</dbReference>
<evidence type="ECO:0000256" key="4">
    <source>
        <dbReference type="ARBA" id="ARBA00022737"/>
    </source>
</evidence>
<dbReference type="EC" id="2.5.1.60" evidence="6"/>
<dbReference type="Pfam" id="PF01239">
    <property type="entry name" value="PPTA"/>
    <property type="match status" value="3"/>
</dbReference>
<evidence type="ECO:0000256" key="5">
    <source>
        <dbReference type="ARBA" id="ARBA00047658"/>
    </source>
</evidence>
<dbReference type="GO" id="GO:0005968">
    <property type="term" value="C:Rab-protein geranylgeranyltransferase complex"/>
    <property type="evidence" value="ECO:0007669"/>
    <property type="project" value="TreeGrafter"/>
</dbReference>
<keyword evidence="4" id="KW-0677">Repeat</keyword>
<accession>A0A7G2CE18</accession>
<name>A0A7G2CE18_9TRYP</name>
<proteinExistence type="inferred from homology"/>
<evidence type="ECO:0000256" key="2">
    <source>
        <dbReference type="ARBA" id="ARBA00022602"/>
    </source>
</evidence>
<gene>
    <name evidence="7" type="ORF">ADEAN_000522900</name>
</gene>
<dbReference type="GO" id="GO:0004663">
    <property type="term" value="F:Rab geranylgeranyltransferase activity"/>
    <property type="evidence" value="ECO:0007669"/>
    <property type="project" value="UniProtKB-UniRule"/>
</dbReference>
<keyword evidence="8" id="KW-1185">Reference proteome</keyword>
<sequence>MNELLYQVPEFYSLYNYRRQVIEQIFQALQGEDAAEKKVSLLQSELRLNTSILKRDFKVYGAFSYRHWVVDQWMKVAEEDATALAALLTALEKEKENCRLLLELDARNFHSWNYRRWALLQLEKANEIREKCNKENETAPPLTGFFLPDEEAELSFTVEKIQSNFSNYSAWHQRGYIVRKALARRGSSTQTDKEEVIPSLWRVISDDFKYLLQSIFCDPNDQASWCYAGFCFELFRQFEEGFLSYYASQSSLHTDDDESTALLHQCHGDIRDAFVQATVNLIREQKALQEDKECFLPYYFLLNEILQLRQTVQAGDSKDGQRLQRYVALLPEVLEGAEGLDGVIASLQSHLVTVDPYRREMYRNLYQQTP</sequence>
<dbReference type="PROSITE" id="PS51147">
    <property type="entry name" value="PFTA"/>
    <property type="match status" value="2"/>
</dbReference>
<organism evidence="7 8">
    <name type="scientific">Angomonas deanei</name>
    <dbReference type="NCBI Taxonomy" id="59799"/>
    <lineage>
        <taxon>Eukaryota</taxon>
        <taxon>Discoba</taxon>
        <taxon>Euglenozoa</taxon>
        <taxon>Kinetoplastea</taxon>
        <taxon>Metakinetoplastina</taxon>
        <taxon>Trypanosomatida</taxon>
        <taxon>Trypanosomatidae</taxon>
        <taxon>Strigomonadinae</taxon>
        <taxon>Angomonas</taxon>
    </lineage>
</organism>
<reference evidence="7 8" key="1">
    <citation type="submission" date="2020-08" db="EMBL/GenBank/DDBJ databases">
        <authorList>
            <person name="Newling K."/>
            <person name="Davey J."/>
            <person name="Forrester S."/>
        </authorList>
    </citation>
    <scope>NUCLEOTIDE SEQUENCE [LARGE SCALE GENOMIC DNA]</scope>
    <source>
        <strain evidence="8">Crithidia deanei Carvalho (ATCC PRA-265)</strain>
    </source>
</reference>
<evidence type="ECO:0000256" key="1">
    <source>
        <dbReference type="ARBA" id="ARBA00006734"/>
    </source>
</evidence>
<dbReference type="VEuPathDB" id="TriTrypDB:ADEAN_000522900"/>